<feature type="signal peptide" evidence="1">
    <location>
        <begin position="1"/>
        <end position="21"/>
    </location>
</feature>
<gene>
    <name evidence="2" type="ORF">HELGO_WM43328</name>
</gene>
<dbReference type="EMBL" id="CACVAT010000390">
    <property type="protein sequence ID" value="CAA6824376.1"/>
    <property type="molecule type" value="Genomic_DNA"/>
</dbReference>
<evidence type="ECO:0000313" key="2">
    <source>
        <dbReference type="EMBL" id="CAA6824376.1"/>
    </source>
</evidence>
<dbReference type="AlphaFoldDB" id="A0A6S6U9U1"/>
<feature type="chain" id="PRO_5027916881" description="Lipoprotein" evidence="1">
    <location>
        <begin position="22"/>
        <end position="124"/>
    </location>
</feature>
<evidence type="ECO:0000256" key="1">
    <source>
        <dbReference type="SAM" id="SignalP"/>
    </source>
</evidence>
<dbReference type="PROSITE" id="PS51257">
    <property type="entry name" value="PROKAR_LIPOPROTEIN"/>
    <property type="match status" value="1"/>
</dbReference>
<keyword evidence="1" id="KW-0732">Signal</keyword>
<protein>
    <recommendedName>
        <fullName evidence="3">Lipoprotein</fullName>
    </recommendedName>
</protein>
<evidence type="ECO:0008006" key="3">
    <source>
        <dbReference type="Google" id="ProtNLM"/>
    </source>
</evidence>
<reference evidence="2" key="1">
    <citation type="submission" date="2020-01" db="EMBL/GenBank/DDBJ databases">
        <authorList>
            <person name="Meier V. D."/>
            <person name="Meier V D."/>
        </authorList>
    </citation>
    <scope>NUCLEOTIDE SEQUENCE</scope>
    <source>
        <strain evidence="2">HLG_WM_MAG_09</strain>
    </source>
</reference>
<proteinExistence type="predicted"/>
<name>A0A6S6U9U1_9GAMM</name>
<accession>A0A6S6U9U1</accession>
<sequence>MKHLFTLFIAGLLSLSLTACSGGNLSANLDASNPSSFAGKCKQRGGKWTNGGILGLYGCLRQAKDAGKVCSDNKQCEYDCLASTSNPPSAGQSATGVCQTSNSYKGCRIEIKKGIAQPEFCIRI</sequence>
<organism evidence="2">
    <name type="scientific">uncultured Thiotrichaceae bacterium</name>
    <dbReference type="NCBI Taxonomy" id="298394"/>
    <lineage>
        <taxon>Bacteria</taxon>
        <taxon>Pseudomonadati</taxon>
        <taxon>Pseudomonadota</taxon>
        <taxon>Gammaproteobacteria</taxon>
        <taxon>Thiotrichales</taxon>
        <taxon>Thiotrichaceae</taxon>
        <taxon>environmental samples</taxon>
    </lineage>
</organism>